<dbReference type="STRING" id="258515.SAMN05192585_11058"/>
<reference evidence="1 2" key="1">
    <citation type="submission" date="2016-10" db="EMBL/GenBank/DDBJ databases">
        <authorList>
            <person name="de Groot N.N."/>
        </authorList>
    </citation>
    <scope>NUCLEOTIDE SEQUENCE [LARGE SCALE GENOMIC DNA]</scope>
    <source>
        <strain evidence="1 2">CGMCC 1.5012</strain>
    </source>
</reference>
<name>A0A1G9Y9Z4_9FIRM</name>
<organism evidence="1 2">
    <name type="scientific">Acetanaerobacterium elongatum</name>
    <dbReference type="NCBI Taxonomy" id="258515"/>
    <lineage>
        <taxon>Bacteria</taxon>
        <taxon>Bacillati</taxon>
        <taxon>Bacillota</taxon>
        <taxon>Clostridia</taxon>
        <taxon>Eubacteriales</taxon>
        <taxon>Oscillospiraceae</taxon>
        <taxon>Acetanaerobacterium</taxon>
    </lineage>
</organism>
<evidence type="ECO:0000313" key="1">
    <source>
        <dbReference type="EMBL" id="SDN05800.1"/>
    </source>
</evidence>
<proteinExistence type="predicted"/>
<evidence type="ECO:0000313" key="2">
    <source>
        <dbReference type="Proteomes" id="UP000199182"/>
    </source>
</evidence>
<accession>A0A1G9Y9Z4</accession>
<protein>
    <submittedName>
        <fullName evidence="1">Uncharacterized protein</fullName>
    </submittedName>
</protein>
<keyword evidence="2" id="KW-1185">Reference proteome</keyword>
<dbReference type="EMBL" id="FNID01000010">
    <property type="protein sequence ID" value="SDN05800.1"/>
    <property type="molecule type" value="Genomic_DNA"/>
</dbReference>
<gene>
    <name evidence="1" type="ORF">SAMN05192585_11058</name>
</gene>
<sequence>MGMGSEEFWLMPIGLFLDLWACHKQFLGMEKPKKTRTIDDIIPPGI</sequence>
<dbReference type="Proteomes" id="UP000199182">
    <property type="component" value="Unassembled WGS sequence"/>
</dbReference>
<dbReference type="AlphaFoldDB" id="A0A1G9Y9Z4"/>